<keyword evidence="1" id="KW-1133">Transmembrane helix</keyword>
<dbReference type="Proteomes" id="UP000238261">
    <property type="component" value="Unassembled WGS sequence"/>
</dbReference>
<name>A0A2S7ENA9_9XANT</name>
<reference evidence="3" key="1">
    <citation type="submission" date="2016-08" db="EMBL/GenBank/DDBJ databases">
        <authorList>
            <person name="Merda D."/>
            <person name="Briand M."/>
            <person name="Taghouti G."/>
            <person name="Carrere S."/>
            <person name="Gouzy J."/>
            <person name="Portier P."/>
            <person name="Jacques M.-A."/>
            <person name="Fischer-Le Saux M."/>
        </authorList>
    </citation>
    <scope>NUCLEOTIDE SEQUENCE [LARGE SCALE GENOMIC DNA]</scope>
    <source>
        <strain evidence="3">CFBP1156</strain>
    </source>
</reference>
<dbReference type="EMBL" id="MDEG01000052">
    <property type="protein sequence ID" value="PPU92843.1"/>
    <property type="molecule type" value="Genomic_DNA"/>
</dbReference>
<protein>
    <recommendedName>
        <fullName evidence="4">Ammonium transporter AmtB-like domain-containing protein</fullName>
    </recommendedName>
</protein>
<feature type="transmembrane region" description="Helical" evidence="1">
    <location>
        <begin position="60"/>
        <end position="79"/>
    </location>
</feature>
<sequence>MVVQPLVLFVWVFVPALAQGADLPWDQVGLMSLMAVLFAAPFVLVLGVPLTIFLHRTQRLRLWPLALAGAIAGGIFIGWRGPGYGTGFSSGGNWYGKYVDFVIDGEPTLYGWLSYLQSIAGFALHGLVGATVFYLVWARWMGPNNSFKPKPLSGSV</sequence>
<evidence type="ECO:0000313" key="3">
    <source>
        <dbReference type="Proteomes" id="UP000238261"/>
    </source>
</evidence>
<comment type="caution">
    <text evidence="2">The sequence shown here is derived from an EMBL/GenBank/DDBJ whole genome shotgun (WGS) entry which is preliminary data.</text>
</comment>
<evidence type="ECO:0000313" key="2">
    <source>
        <dbReference type="EMBL" id="PPU92843.1"/>
    </source>
</evidence>
<keyword evidence="1" id="KW-0812">Transmembrane</keyword>
<accession>A0A2S7ENA9</accession>
<gene>
    <name evidence="2" type="ORF">XhyaCFBP1156_20945</name>
</gene>
<keyword evidence="1" id="KW-0472">Membrane</keyword>
<evidence type="ECO:0008006" key="4">
    <source>
        <dbReference type="Google" id="ProtNLM"/>
    </source>
</evidence>
<organism evidence="2 3">
    <name type="scientific">Xanthomonas hyacinthi</name>
    <dbReference type="NCBI Taxonomy" id="56455"/>
    <lineage>
        <taxon>Bacteria</taxon>
        <taxon>Pseudomonadati</taxon>
        <taxon>Pseudomonadota</taxon>
        <taxon>Gammaproteobacteria</taxon>
        <taxon>Lysobacterales</taxon>
        <taxon>Lysobacteraceae</taxon>
        <taxon>Xanthomonas</taxon>
    </lineage>
</organism>
<feature type="transmembrane region" description="Helical" evidence="1">
    <location>
        <begin position="30"/>
        <end position="53"/>
    </location>
</feature>
<keyword evidence="3" id="KW-1185">Reference proteome</keyword>
<proteinExistence type="predicted"/>
<feature type="transmembrane region" description="Helical" evidence="1">
    <location>
        <begin position="115"/>
        <end position="137"/>
    </location>
</feature>
<dbReference type="AlphaFoldDB" id="A0A2S7ENA9"/>
<evidence type="ECO:0000256" key="1">
    <source>
        <dbReference type="SAM" id="Phobius"/>
    </source>
</evidence>